<comment type="caution">
    <text evidence="1">The sequence shown here is derived from an EMBL/GenBank/DDBJ whole genome shotgun (WGS) entry which is preliminary data.</text>
</comment>
<organism evidence="1 2">
    <name type="scientific">Candidatus Frankia alpina</name>
    <dbReference type="NCBI Taxonomy" id="2699483"/>
    <lineage>
        <taxon>Bacteria</taxon>
        <taxon>Bacillati</taxon>
        <taxon>Actinomycetota</taxon>
        <taxon>Actinomycetes</taxon>
        <taxon>Frankiales</taxon>
        <taxon>Frankiaceae</taxon>
        <taxon>Frankia</taxon>
    </lineage>
</organism>
<evidence type="ECO:0008006" key="3">
    <source>
        <dbReference type="Google" id="ProtNLM"/>
    </source>
</evidence>
<name>A0A4S5B6E5_9ACTN</name>
<gene>
    <name evidence="1" type="ORF">E7Y31_23665</name>
</gene>
<reference evidence="1 2" key="1">
    <citation type="submission" date="2019-04" db="EMBL/GenBank/DDBJ databases">
        <title>Draft genome sequences for three unisolated Alnus-infective Frankia Sp+ strains, AgTrS, AiOr and AvVan, the first sequenced Frankia strains able to sporulate in-planta.</title>
        <authorList>
            <person name="Bethencourt L."/>
            <person name="Vautrin F."/>
            <person name="Taib N."/>
            <person name="Dubost A."/>
            <person name="Castro-Garcia L."/>
            <person name="Imbaud O."/>
            <person name="Abrouk D."/>
            <person name="Fournier P."/>
            <person name="Briolay J."/>
            <person name="Nguyen A."/>
            <person name="Normand P."/>
            <person name="Fernandez M.P."/>
            <person name="Brochier-Armanet C."/>
            <person name="Herrera-Belaroussi A."/>
        </authorList>
    </citation>
    <scope>NUCLEOTIDE SEQUENCE [LARGE SCALE GENOMIC DNA]</scope>
    <source>
        <strain evidence="1 2">AvVan</strain>
    </source>
</reference>
<evidence type="ECO:0000313" key="1">
    <source>
        <dbReference type="EMBL" id="THJ24305.1"/>
    </source>
</evidence>
<dbReference type="EMBL" id="SSXH01001152">
    <property type="protein sequence ID" value="THJ24305.1"/>
    <property type="molecule type" value="Genomic_DNA"/>
</dbReference>
<accession>A0A4S5B6E5</accession>
<keyword evidence="2" id="KW-1185">Reference proteome</keyword>
<evidence type="ECO:0000313" key="2">
    <source>
        <dbReference type="Proteomes" id="UP000305282"/>
    </source>
</evidence>
<sequence length="75" mass="8386">MTSKTLAEMRAEVEQVIRPIGRERRELLSRLNEIDKELRPLVLAALEVEISVARLGGLTGLARNTISAWKQAVCD</sequence>
<protein>
    <recommendedName>
        <fullName evidence="3">Transposase</fullName>
    </recommendedName>
</protein>
<dbReference type="AlphaFoldDB" id="A0A4S5B6E5"/>
<proteinExistence type="predicted"/>
<dbReference type="Proteomes" id="UP000305282">
    <property type="component" value="Unassembled WGS sequence"/>
</dbReference>